<dbReference type="InterPro" id="IPR012310">
    <property type="entry name" value="DNA_ligase_ATP-dep_cent"/>
</dbReference>
<proteinExistence type="inferred from homology"/>
<dbReference type="PANTHER" id="PTHR45674:SF12">
    <property type="entry name" value="ATP DEPENDENT DNA LIGASE DOMAIN-CONTAINING PROTEIN"/>
    <property type="match status" value="1"/>
</dbReference>
<keyword evidence="8" id="KW-1185">Reference proteome</keyword>
<evidence type="ECO:0000256" key="4">
    <source>
        <dbReference type="ARBA" id="ARBA00022840"/>
    </source>
</evidence>
<keyword evidence="4" id="KW-0067">ATP-binding</keyword>
<dbReference type="OrthoDB" id="7482721at2759"/>
<feature type="compositionally biased region" description="Polar residues" evidence="5">
    <location>
        <begin position="862"/>
        <end position="876"/>
    </location>
</feature>
<feature type="compositionally biased region" description="Polar residues" evidence="5">
    <location>
        <begin position="996"/>
        <end position="1014"/>
    </location>
</feature>
<keyword evidence="3" id="KW-0547">Nucleotide-binding</keyword>
<feature type="compositionally biased region" description="Low complexity" evidence="5">
    <location>
        <begin position="1199"/>
        <end position="1211"/>
    </location>
</feature>
<feature type="compositionally biased region" description="Basic and acidic residues" evidence="5">
    <location>
        <begin position="878"/>
        <end position="895"/>
    </location>
</feature>
<dbReference type="PANTHER" id="PTHR45674">
    <property type="entry name" value="DNA LIGASE 1/3 FAMILY MEMBER"/>
    <property type="match status" value="1"/>
</dbReference>
<reference evidence="7 8" key="1">
    <citation type="submission" date="2017-11" db="EMBL/GenBank/DDBJ databases">
        <title>De novo assembly and phasing of dikaryotic genomes from two isolates of Puccinia coronata f. sp. avenae, the causal agent of oat crown rust.</title>
        <authorList>
            <person name="Miller M.E."/>
            <person name="Zhang Y."/>
            <person name="Omidvar V."/>
            <person name="Sperschneider J."/>
            <person name="Schwessinger B."/>
            <person name="Raley C."/>
            <person name="Palmer J.M."/>
            <person name="Garnica D."/>
            <person name="Upadhyaya N."/>
            <person name="Rathjen J."/>
            <person name="Taylor J.M."/>
            <person name="Park R.F."/>
            <person name="Dodds P.N."/>
            <person name="Hirsch C.D."/>
            <person name="Kianian S.F."/>
            <person name="Figueroa M."/>
        </authorList>
    </citation>
    <scope>NUCLEOTIDE SEQUENCE [LARGE SCALE GENOMIC DNA]</scope>
    <source>
        <strain evidence="7">12NC29</strain>
    </source>
</reference>
<dbReference type="PROSITE" id="PS50160">
    <property type="entry name" value="DNA_LIGASE_A3"/>
    <property type="match status" value="1"/>
</dbReference>
<dbReference type="PROSITE" id="PS00333">
    <property type="entry name" value="DNA_LIGASE_A2"/>
    <property type="match status" value="1"/>
</dbReference>
<dbReference type="GO" id="GO:0003677">
    <property type="term" value="F:DNA binding"/>
    <property type="evidence" value="ECO:0007669"/>
    <property type="project" value="InterPro"/>
</dbReference>
<dbReference type="GO" id="GO:1903461">
    <property type="term" value="P:Okazaki fragment processing involved in mitotic DNA replication"/>
    <property type="evidence" value="ECO:0007669"/>
    <property type="project" value="TreeGrafter"/>
</dbReference>
<feature type="domain" description="ATP-dependent DNA ligase family profile" evidence="6">
    <location>
        <begin position="506"/>
        <end position="634"/>
    </location>
</feature>
<dbReference type="Pfam" id="PF01068">
    <property type="entry name" value="DNA_ligase_A_M"/>
    <property type="match status" value="1"/>
</dbReference>
<dbReference type="InterPro" id="IPR036599">
    <property type="entry name" value="DNA_ligase_N_sf"/>
</dbReference>
<dbReference type="InterPro" id="IPR050191">
    <property type="entry name" value="ATP-dep_DNA_ligase"/>
</dbReference>
<dbReference type="GO" id="GO:0005634">
    <property type="term" value="C:nucleus"/>
    <property type="evidence" value="ECO:0007669"/>
    <property type="project" value="TreeGrafter"/>
</dbReference>
<evidence type="ECO:0000313" key="7">
    <source>
        <dbReference type="EMBL" id="PLW21457.1"/>
    </source>
</evidence>
<dbReference type="Pfam" id="PF04675">
    <property type="entry name" value="DNA_ligase_A_N"/>
    <property type="match status" value="1"/>
</dbReference>
<dbReference type="InterPro" id="IPR016059">
    <property type="entry name" value="DNA_ligase_ATP-dep_CS"/>
</dbReference>
<feature type="compositionally biased region" description="Polar residues" evidence="5">
    <location>
        <begin position="1110"/>
        <end position="1124"/>
    </location>
</feature>
<feature type="region of interest" description="Disordered" evidence="5">
    <location>
        <begin position="828"/>
        <end position="1124"/>
    </location>
</feature>
<dbReference type="GO" id="GO:0005524">
    <property type="term" value="F:ATP binding"/>
    <property type="evidence" value="ECO:0007669"/>
    <property type="project" value="UniProtKB-KW"/>
</dbReference>
<name>A0A2N5T7J5_9BASI</name>
<dbReference type="Proteomes" id="UP000235388">
    <property type="component" value="Unassembled WGS sequence"/>
</dbReference>
<evidence type="ECO:0000256" key="1">
    <source>
        <dbReference type="ARBA" id="ARBA00007572"/>
    </source>
</evidence>
<feature type="compositionally biased region" description="Basic and acidic residues" evidence="5">
    <location>
        <begin position="845"/>
        <end position="861"/>
    </location>
</feature>
<dbReference type="SUPFAM" id="SSF56091">
    <property type="entry name" value="DNA ligase/mRNA capping enzyme, catalytic domain"/>
    <property type="match status" value="1"/>
</dbReference>
<dbReference type="GO" id="GO:0005739">
    <property type="term" value="C:mitochondrion"/>
    <property type="evidence" value="ECO:0007669"/>
    <property type="project" value="TreeGrafter"/>
</dbReference>
<feature type="region of interest" description="Disordered" evidence="5">
    <location>
        <begin position="1144"/>
        <end position="1246"/>
    </location>
</feature>
<gene>
    <name evidence="7" type="ORF">PCANC_04974</name>
</gene>
<organism evidence="7 8">
    <name type="scientific">Puccinia coronata f. sp. avenae</name>
    <dbReference type="NCBI Taxonomy" id="200324"/>
    <lineage>
        <taxon>Eukaryota</taxon>
        <taxon>Fungi</taxon>
        <taxon>Dikarya</taxon>
        <taxon>Basidiomycota</taxon>
        <taxon>Pucciniomycotina</taxon>
        <taxon>Pucciniomycetes</taxon>
        <taxon>Pucciniales</taxon>
        <taxon>Pucciniaceae</taxon>
        <taxon>Puccinia</taxon>
    </lineage>
</organism>
<protein>
    <recommendedName>
        <fullName evidence="6">ATP-dependent DNA ligase family profile domain-containing protein</fullName>
    </recommendedName>
</protein>
<evidence type="ECO:0000256" key="5">
    <source>
        <dbReference type="SAM" id="MobiDB-lite"/>
    </source>
</evidence>
<feature type="compositionally biased region" description="Basic and acidic residues" evidence="5">
    <location>
        <begin position="1030"/>
        <end position="1047"/>
    </location>
</feature>
<dbReference type="Gene3D" id="2.40.50.140">
    <property type="entry name" value="Nucleic acid-binding proteins"/>
    <property type="match status" value="1"/>
</dbReference>
<dbReference type="Gene3D" id="1.10.3260.10">
    <property type="entry name" value="DNA ligase, ATP-dependent, N-terminal domain"/>
    <property type="match status" value="1"/>
</dbReference>
<feature type="compositionally biased region" description="Polar residues" evidence="5">
    <location>
        <begin position="935"/>
        <end position="948"/>
    </location>
</feature>
<dbReference type="STRING" id="200324.A0A2N5T7J5"/>
<evidence type="ECO:0000256" key="2">
    <source>
        <dbReference type="ARBA" id="ARBA00022598"/>
    </source>
</evidence>
<dbReference type="InterPro" id="IPR012308">
    <property type="entry name" value="DNA_ligase_ATP-dep_N"/>
</dbReference>
<evidence type="ECO:0000256" key="3">
    <source>
        <dbReference type="ARBA" id="ARBA00022741"/>
    </source>
</evidence>
<dbReference type="GO" id="GO:0006281">
    <property type="term" value="P:DNA repair"/>
    <property type="evidence" value="ECO:0007669"/>
    <property type="project" value="InterPro"/>
</dbReference>
<comment type="similarity">
    <text evidence="1">Belongs to the ATP-dependent DNA ligase family.</text>
</comment>
<dbReference type="InterPro" id="IPR012340">
    <property type="entry name" value="NA-bd_OB-fold"/>
</dbReference>
<accession>A0A2N5T7J5</accession>
<dbReference type="Gene3D" id="3.30.470.30">
    <property type="entry name" value="DNA ligase/mRNA capping enzyme"/>
    <property type="match status" value="1"/>
</dbReference>
<evidence type="ECO:0000259" key="6">
    <source>
        <dbReference type="PROSITE" id="PS50160"/>
    </source>
</evidence>
<comment type="caution">
    <text evidence="7">The sequence shown here is derived from an EMBL/GenBank/DDBJ whole genome shotgun (WGS) entry which is preliminary data.</text>
</comment>
<dbReference type="FunFam" id="3.30.470.30:FF:000069">
    <property type="entry name" value="DNA ligase IV"/>
    <property type="match status" value="1"/>
</dbReference>
<feature type="compositionally biased region" description="Basic and acidic residues" evidence="5">
    <location>
        <begin position="1213"/>
        <end position="1225"/>
    </location>
</feature>
<dbReference type="EMBL" id="PGCJ01000783">
    <property type="protein sequence ID" value="PLW21457.1"/>
    <property type="molecule type" value="Genomic_DNA"/>
</dbReference>
<dbReference type="PROSITE" id="PS00697">
    <property type="entry name" value="DNA_LIGASE_A1"/>
    <property type="match status" value="1"/>
</dbReference>
<sequence length="1367" mass="152990">MTKTGSRTPIACFMDVFPLAAIGNICPAGRIYALSKCVTSINNTSSTPTIMVNHRTTTASQDITFASLCSYLDRVASRKPRRTGTRNPAAHDSPDTAAEEFLKWADNLRWPVPRNTGKTLFRLLFPDHDVRRKYDLQEPKLAKQLSWIHDAPGKGRELLLNWKSTTEDQNGIETGKAGCLGLELESIRNEMDIGNPRSLKLSDLDLLLDELALSSRWSNIGTHSFRKPYRRPSTVLRDIYARVSPRESAYITQIILKDLRPLLNPIPSLSVYKSLIDYDSKAFQEITPYSIMKAWHWAMPRIYRAKADYDVAADLCEKIPRDRRKMTGPLEELLQNLIKPQLGTPVNIPKAVKASGPCLAAPLSKLKGQIWAETKMDGERMQIHVDASKPEAEQIQIFSKSHRDSTEDRASTLHLIRATLGLQSSSTSELLESHPRPTTFQSIESGIFEAEMVAWNLAKDQVDEFWRISEMKNTPWGRPKGVDNGDKSVPEFTESQIDGMDTQQLSDLDSRHLALCFFDVIYLNGQSLLERSYNERRQTLETCIHVIPQYSMLVERKSFDLSRESTQDELRKYYATVIAQRHEGLVIKTADSIYNDSRSEHKWLKVKKDYITGFGDTADYAIVGASWDRDRGRELRVPTSTCTTWYIGLCDNTLEIKRDPSLRPNFQIVFACHSYGLSRRELEKVNQIANDIGGSKPNFTSLQSWPFTYKLAKNLQQPRVIFKEPLVFELMGSGFTKQSRNHEYELRWPRITKFHQPGERNWSAAIDLETHNKIAKRATDPQLLHISDLISGGSQEKAEDGFQAELEHWTEKFRSTDLKWLRRSDPRYEVSEDSARPEAPPQKVQGEKPMRRANSKSDRQSEGSAHASSSVTTPEKSGTAKDADCPEIIEIKSDTEQTLMKTPRKQSAGVSPAPKVTPASGQNSTRPPAKRKAPVSSNAPTVSGQNPSRRTRLSPFVKMDKNRPAASSKELDSEFCEGPDAKRRKTSDRNRPPEISSDNQGGSTGQASNQGGSTHQKDAGHQVTSASVDTPRKQSKDINETPTEKKSGIPTQAPPVNMSSLTPKPKKSFIQTPAPPTKSSVTPKREKSFIQTQAPPANRLVTAKRKKPSIPTQVPPINSSITPQRNYFSHDLLDIEKFDSPAFGGFGYRDPVTSPIPPGTTIPDKTGLSNVTPGPAASSSTSAEQPAIKALASHQTHKPSTSSSTSGPSVSRDASRVEKSARPEIGHPAVLETSDTNDSAPPWRQNPDVRWCLIRDEHDYGISGTRFRSVDQLLESMRRDPDDVVDRKPESGSHSYIFIENPSPANLTRIQKQILFRPLSDPNVGIVGYDAKVLKLAPNNPVTSWQSFELFRFNSFHQEFPSRPAQT</sequence>
<keyword evidence="2" id="KW-0436">Ligase</keyword>
<evidence type="ECO:0000313" key="8">
    <source>
        <dbReference type="Proteomes" id="UP000235388"/>
    </source>
</evidence>
<dbReference type="GO" id="GO:0003910">
    <property type="term" value="F:DNA ligase (ATP) activity"/>
    <property type="evidence" value="ECO:0007669"/>
    <property type="project" value="InterPro"/>
</dbReference>
<dbReference type="GO" id="GO:0006310">
    <property type="term" value="P:DNA recombination"/>
    <property type="evidence" value="ECO:0007669"/>
    <property type="project" value="InterPro"/>
</dbReference>